<dbReference type="Pfam" id="PF00392">
    <property type="entry name" value="GntR"/>
    <property type="match status" value="1"/>
</dbReference>
<dbReference type="GO" id="GO:0003677">
    <property type="term" value="F:DNA binding"/>
    <property type="evidence" value="ECO:0007669"/>
    <property type="project" value="UniProtKB-KW"/>
</dbReference>
<accession>A0A918N0P4</accession>
<reference evidence="5" key="1">
    <citation type="journal article" date="2014" name="Int. J. Syst. Evol. Microbiol.">
        <title>Complete genome sequence of Corynebacterium casei LMG S-19264T (=DSM 44701T), isolated from a smear-ripened cheese.</title>
        <authorList>
            <consortium name="US DOE Joint Genome Institute (JGI-PGF)"/>
            <person name="Walter F."/>
            <person name="Albersmeier A."/>
            <person name="Kalinowski J."/>
            <person name="Ruckert C."/>
        </authorList>
    </citation>
    <scope>NUCLEOTIDE SEQUENCE</scope>
    <source>
        <strain evidence="5">KCTC 23732</strain>
    </source>
</reference>
<dbReference type="SUPFAM" id="SSF46785">
    <property type="entry name" value="Winged helix' DNA-binding domain"/>
    <property type="match status" value="1"/>
</dbReference>
<dbReference type="InterPro" id="IPR000524">
    <property type="entry name" value="Tscrpt_reg_HTH_GntR"/>
</dbReference>
<gene>
    <name evidence="5" type="ORF">GCM10011450_21170</name>
</gene>
<dbReference type="PANTHER" id="PTHR43537">
    <property type="entry name" value="TRANSCRIPTIONAL REGULATOR, GNTR FAMILY"/>
    <property type="match status" value="1"/>
</dbReference>
<dbReference type="InterPro" id="IPR008920">
    <property type="entry name" value="TF_FadR/GntR_C"/>
</dbReference>
<keyword evidence="1" id="KW-0805">Transcription regulation</keyword>
<dbReference type="InterPro" id="IPR036388">
    <property type="entry name" value="WH-like_DNA-bd_sf"/>
</dbReference>
<dbReference type="GO" id="GO:0003700">
    <property type="term" value="F:DNA-binding transcription factor activity"/>
    <property type="evidence" value="ECO:0007669"/>
    <property type="project" value="InterPro"/>
</dbReference>
<evidence type="ECO:0000313" key="6">
    <source>
        <dbReference type="Proteomes" id="UP000608345"/>
    </source>
</evidence>
<dbReference type="SUPFAM" id="SSF48008">
    <property type="entry name" value="GntR ligand-binding domain-like"/>
    <property type="match status" value="1"/>
</dbReference>
<dbReference type="Pfam" id="PF07729">
    <property type="entry name" value="FCD"/>
    <property type="match status" value="1"/>
</dbReference>
<protein>
    <recommendedName>
        <fullName evidence="4">HTH gntR-type domain-containing protein</fullName>
    </recommendedName>
</protein>
<reference evidence="5" key="2">
    <citation type="submission" date="2020-09" db="EMBL/GenBank/DDBJ databases">
        <authorList>
            <person name="Sun Q."/>
            <person name="Kim S."/>
        </authorList>
    </citation>
    <scope>NUCLEOTIDE SEQUENCE</scope>
    <source>
        <strain evidence="5">KCTC 23732</strain>
    </source>
</reference>
<evidence type="ECO:0000256" key="1">
    <source>
        <dbReference type="ARBA" id="ARBA00023015"/>
    </source>
</evidence>
<comment type="caution">
    <text evidence="5">The sequence shown here is derived from an EMBL/GenBank/DDBJ whole genome shotgun (WGS) entry which is preliminary data.</text>
</comment>
<keyword evidence="3" id="KW-0804">Transcription</keyword>
<evidence type="ECO:0000313" key="5">
    <source>
        <dbReference type="EMBL" id="GGW90780.1"/>
    </source>
</evidence>
<feature type="domain" description="HTH gntR-type" evidence="4">
    <location>
        <begin position="1"/>
        <end position="43"/>
    </location>
</feature>
<dbReference type="Proteomes" id="UP000608345">
    <property type="component" value="Unassembled WGS sequence"/>
</dbReference>
<dbReference type="Gene3D" id="1.20.120.530">
    <property type="entry name" value="GntR ligand-binding domain-like"/>
    <property type="match status" value="1"/>
</dbReference>
<proteinExistence type="predicted"/>
<evidence type="ECO:0000256" key="3">
    <source>
        <dbReference type="ARBA" id="ARBA00023163"/>
    </source>
</evidence>
<organism evidence="5 6">
    <name type="scientific">Advenella faeciporci</name>
    <dbReference type="NCBI Taxonomy" id="797535"/>
    <lineage>
        <taxon>Bacteria</taxon>
        <taxon>Pseudomonadati</taxon>
        <taxon>Pseudomonadota</taxon>
        <taxon>Betaproteobacteria</taxon>
        <taxon>Burkholderiales</taxon>
        <taxon>Alcaligenaceae</taxon>
    </lineage>
</organism>
<dbReference type="Gene3D" id="1.10.10.10">
    <property type="entry name" value="Winged helix-like DNA-binding domain superfamily/Winged helix DNA-binding domain"/>
    <property type="match status" value="1"/>
</dbReference>
<dbReference type="PANTHER" id="PTHR43537:SF51">
    <property type="entry name" value="HTH-TYPE TRANSCRIPTIONAL REGULATOR LGOR-RELATED"/>
    <property type="match status" value="1"/>
</dbReference>
<keyword evidence="2" id="KW-0238">DNA-binding</keyword>
<evidence type="ECO:0000259" key="4">
    <source>
        <dbReference type="PROSITE" id="PS50949"/>
    </source>
</evidence>
<dbReference type="EMBL" id="BMYS01000016">
    <property type="protein sequence ID" value="GGW90780.1"/>
    <property type="molecule type" value="Genomic_DNA"/>
</dbReference>
<sequence length="188" mass="21439">MREASIATNMGISRGPVREAFRTLEERGLVLFEKNCGVSVRKLDSEQAAQIYQVRIPLEGLIGQLVTLNLKPEGRIQIERLIEMMHIAVDEKDIGTYATLNQQFHDLLAKYTNNLPLYDTYRKLVVQLRLFRSHTFRHSPETIKLSLQEHIAIFNAISTGDENGASELLRKHAEDSLQRLTATINKQP</sequence>
<dbReference type="SMART" id="SM00895">
    <property type="entry name" value="FCD"/>
    <property type="match status" value="1"/>
</dbReference>
<evidence type="ECO:0000256" key="2">
    <source>
        <dbReference type="ARBA" id="ARBA00023125"/>
    </source>
</evidence>
<name>A0A918N0P4_9BURK</name>
<keyword evidence="6" id="KW-1185">Reference proteome</keyword>
<dbReference type="PROSITE" id="PS50949">
    <property type="entry name" value="HTH_GNTR"/>
    <property type="match status" value="1"/>
</dbReference>
<dbReference type="InterPro" id="IPR036390">
    <property type="entry name" value="WH_DNA-bd_sf"/>
</dbReference>
<dbReference type="AlphaFoldDB" id="A0A918N0P4"/>
<dbReference type="InterPro" id="IPR011711">
    <property type="entry name" value="GntR_C"/>
</dbReference>